<dbReference type="Proteomes" id="UP001152797">
    <property type="component" value="Unassembled WGS sequence"/>
</dbReference>
<keyword evidence="5" id="KW-1185">Reference proteome</keyword>
<proteinExistence type="predicted"/>
<protein>
    <submittedName>
        <fullName evidence="3">Uncharacterized protein</fullName>
    </submittedName>
</protein>
<gene>
    <name evidence="3" type="ORF">C1SCF055_LOCUS27343</name>
</gene>
<evidence type="ECO:0000256" key="2">
    <source>
        <dbReference type="SAM" id="MobiDB-lite"/>
    </source>
</evidence>
<name>A0A9P1D0R6_9DINO</name>
<dbReference type="EMBL" id="CAMXCT010002908">
    <property type="protein sequence ID" value="CAI4001289.1"/>
    <property type="molecule type" value="Genomic_DNA"/>
</dbReference>
<feature type="coiled-coil region" evidence="1">
    <location>
        <begin position="58"/>
        <end position="128"/>
    </location>
</feature>
<evidence type="ECO:0000313" key="3">
    <source>
        <dbReference type="EMBL" id="CAI4001289.1"/>
    </source>
</evidence>
<dbReference type="InterPro" id="IPR052980">
    <property type="entry name" value="Crinkler_effector"/>
</dbReference>
<dbReference type="EMBL" id="CAMXCT020002908">
    <property type="protein sequence ID" value="CAL1154664.1"/>
    <property type="molecule type" value="Genomic_DNA"/>
</dbReference>
<accession>A0A9P1D0R6</accession>
<dbReference type="EMBL" id="CAMXCT030002908">
    <property type="protein sequence ID" value="CAL4788601.1"/>
    <property type="molecule type" value="Genomic_DNA"/>
</dbReference>
<evidence type="ECO:0000256" key="1">
    <source>
        <dbReference type="SAM" id="Coils"/>
    </source>
</evidence>
<feature type="region of interest" description="Disordered" evidence="2">
    <location>
        <begin position="616"/>
        <end position="637"/>
    </location>
</feature>
<dbReference type="PANTHER" id="PTHR33129">
    <property type="entry name" value="PROTEIN KINASE DOMAIN-CONTAINING PROTEIN-RELATED"/>
    <property type="match status" value="1"/>
</dbReference>
<organism evidence="3">
    <name type="scientific">Cladocopium goreaui</name>
    <dbReference type="NCBI Taxonomy" id="2562237"/>
    <lineage>
        <taxon>Eukaryota</taxon>
        <taxon>Sar</taxon>
        <taxon>Alveolata</taxon>
        <taxon>Dinophyceae</taxon>
        <taxon>Suessiales</taxon>
        <taxon>Symbiodiniaceae</taxon>
        <taxon>Cladocopium</taxon>
    </lineage>
</organism>
<sequence>MRVKQWKRGWVILAIAWLVSRFVVCPCRTFSPQKTSQQHGVGPLRAAPNKADALTLARRQLKLAVDQQEMAVEDLQTARQTGDERKIREAKEDVKEAKEDVKEAEEKVQKAEEKVQKAKEEVQEKVDRDATAFANELASIGQPEGLDAGVQLFKLNRSLTADYRMSGTAMLSRKTIRVAWDAAFEEMEQGHALRVAMVGMPGIGKSRSLTYGLWRLMTREVPPVVVFEARRGQKVFIFTWQNNQWVVRSVAINNWIPANCKYLQDERNFYLIDAFVPEQWDAILPAKTIKACSPDRKHHSGFVKDGGIYVYVEAWSEAEVEAAHPYIDGAPKLSEMLRRFEQVGGNLRVLLSNVMEYDKYVLLQREDAKNLRAVERAVRGDLDTQGGQMLTRLFTYFSKNGRSSCVGFCSKGAAKMVLDAHYDDLMKIWSNPNDPEGDFLFEQFVGTIFTTSLLEGQRLDRYSITRKAGKWDHTKCQPLMPCGCQLLECDSEVVFDQRWRAAVEKGGLEEVLHTPKQYPGIDYLLDFNHGIQVTQSVTQSDKHSIAPKLLEKLHTAFDGHKGYNFTLTFMVVREPTSFKPKDLKEFNGLMKLAQGKERVFSKVWVDVIQMPKTRDSLPKKKCCKGSASRRTAGRAWS</sequence>
<dbReference type="AlphaFoldDB" id="A0A9P1D0R6"/>
<dbReference type="OrthoDB" id="438387at2759"/>
<evidence type="ECO:0000313" key="4">
    <source>
        <dbReference type="EMBL" id="CAL4788601.1"/>
    </source>
</evidence>
<keyword evidence="1" id="KW-0175">Coiled coil</keyword>
<reference evidence="3" key="1">
    <citation type="submission" date="2022-10" db="EMBL/GenBank/DDBJ databases">
        <authorList>
            <person name="Chen Y."/>
            <person name="Dougan E. K."/>
            <person name="Chan C."/>
            <person name="Rhodes N."/>
            <person name="Thang M."/>
        </authorList>
    </citation>
    <scope>NUCLEOTIDE SEQUENCE</scope>
</reference>
<evidence type="ECO:0000313" key="5">
    <source>
        <dbReference type="Proteomes" id="UP001152797"/>
    </source>
</evidence>
<reference evidence="4 5" key="2">
    <citation type="submission" date="2024-05" db="EMBL/GenBank/DDBJ databases">
        <authorList>
            <person name="Chen Y."/>
            <person name="Shah S."/>
            <person name="Dougan E. K."/>
            <person name="Thang M."/>
            <person name="Chan C."/>
        </authorList>
    </citation>
    <scope>NUCLEOTIDE SEQUENCE [LARGE SCALE GENOMIC DNA]</scope>
</reference>
<comment type="caution">
    <text evidence="3">The sequence shown here is derived from an EMBL/GenBank/DDBJ whole genome shotgun (WGS) entry which is preliminary data.</text>
</comment>